<evidence type="ECO:0000313" key="2">
    <source>
        <dbReference type="Proteomes" id="UP001497535"/>
    </source>
</evidence>
<proteinExistence type="predicted"/>
<reference evidence="1" key="1">
    <citation type="submission" date="2023-11" db="EMBL/GenBank/DDBJ databases">
        <authorList>
            <person name="Poullet M."/>
        </authorList>
    </citation>
    <scope>NUCLEOTIDE SEQUENCE</scope>
    <source>
        <strain evidence="1">E1834</strain>
    </source>
</reference>
<accession>A0ACB0ZHW7</accession>
<organism evidence="1 2">
    <name type="scientific">Meloidogyne enterolobii</name>
    <name type="common">Root-knot nematode worm</name>
    <name type="synonym">Meloidogyne mayaguensis</name>
    <dbReference type="NCBI Taxonomy" id="390850"/>
    <lineage>
        <taxon>Eukaryota</taxon>
        <taxon>Metazoa</taxon>
        <taxon>Ecdysozoa</taxon>
        <taxon>Nematoda</taxon>
        <taxon>Chromadorea</taxon>
        <taxon>Rhabditida</taxon>
        <taxon>Tylenchina</taxon>
        <taxon>Tylenchomorpha</taxon>
        <taxon>Tylenchoidea</taxon>
        <taxon>Meloidogynidae</taxon>
        <taxon>Meloidogyninae</taxon>
        <taxon>Meloidogyne</taxon>
    </lineage>
</organism>
<gene>
    <name evidence="1" type="ORF">MENTE1834_LOCUS24916</name>
</gene>
<keyword evidence="2" id="KW-1185">Reference proteome</keyword>
<dbReference type="EMBL" id="CAVMJV010000034">
    <property type="protein sequence ID" value="CAK5077896.1"/>
    <property type="molecule type" value="Genomic_DNA"/>
</dbReference>
<comment type="caution">
    <text evidence="1">The sequence shown here is derived from an EMBL/GenBank/DDBJ whole genome shotgun (WGS) entry which is preliminary data.</text>
</comment>
<sequence length="128" mass="15388">MIKLIIFSCFSLINLLNIKSDGMKVSILVKIKDDWQEKREFIYLKNVELEERFVLEKIERKYKYACSLKYNIEGFLCRIDVNHERNNYKVEIHDRSDYAEELKRKVLINIAKNKFIQNIHPGSDNQVF</sequence>
<name>A0ACB0ZHW7_MELEN</name>
<protein>
    <submittedName>
        <fullName evidence="1">Uncharacterized protein</fullName>
    </submittedName>
</protein>
<dbReference type="Proteomes" id="UP001497535">
    <property type="component" value="Unassembled WGS sequence"/>
</dbReference>
<evidence type="ECO:0000313" key="1">
    <source>
        <dbReference type="EMBL" id="CAK5077896.1"/>
    </source>
</evidence>